<dbReference type="InterPro" id="IPR036915">
    <property type="entry name" value="Cyclin-like_sf"/>
</dbReference>
<organism evidence="1 2">
    <name type="scientific">Coemansia umbellata</name>
    <dbReference type="NCBI Taxonomy" id="1424467"/>
    <lineage>
        <taxon>Eukaryota</taxon>
        <taxon>Fungi</taxon>
        <taxon>Fungi incertae sedis</taxon>
        <taxon>Zoopagomycota</taxon>
        <taxon>Kickxellomycotina</taxon>
        <taxon>Kickxellomycetes</taxon>
        <taxon>Kickxellales</taxon>
        <taxon>Kickxellaceae</taxon>
        <taxon>Coemansia</taxon>
    </lineage>
</organism>
<name>A0ABQ8PN49_9FUNG</name>
<evidence type="ECO:0000313" key="2">
    <source>
        <dbReference type="Proteomes" id="UP001151295"/>
    </source>
</evidence>
<evidence type="ECO:0008006" key="3">
    <source>
        <dbReference type="Google" id="ProtNLM"/>
    </source>
</evidence>
<dbReference type="CDD" id="cd20534">
    <property type="entry name" value="CYCLIN_CCNM_CCNQ_rpt1"/>
    <property type="match status" value="1"/>
</dbReference>
<accession>A0ABQ8PN49</accession>
<dbReference type="PANTHER" id="PTHR10026">
    <property type="entry name" value="CYCLIN"/>
    <property type="match status" value="1"/>
</dbReference>
<dbReference type="InterPro" id="IPR043198">
    <property type="entry name" value="Cyclin/Ssn8"/>
</dbReference>
<comment type="caution">
    <text evidence="1">The sequence shown here is derived from an EMBL/GenBank/DDBJ whole genome shotgun (WGS) entry which is preliminary data.</text>
</comment>
<dbReference type="Gene3D" id="1.10.472.10">
    <property type="entry name" value="Cyclin-like"/>
    <property type="match status" value="2"/>
</dbReference>
<sequence>MERTVSTEELECLKQASLMLLLPTSTWATGTVLFHRYCKFVNQSKPPKDLFNSRMAIMLCLYLATKVTEEPRKQRDIINVGYHLENPQNDFLPIGSQLLNSLRETMTQCELILMRALGFNMNVELPHTWIASIIYGMAWWEKNGNPPDDTEDVDKRIKRVAALAWEVANEAVRCGLVDCYPARSMAAACIAISMDAHGEPFPAKNFDEWTDIWAKSSASRISQARRLIEDSVSISSIIDKSNRPC</sequence>
<dbReference type="SUPFAM" id="SSF47954">
    <property type="entry name" value="Cyclin-like"/>
    <property type="match status" value="2"/>
</dbReference>
<dbReference type="InterPro" id="IPR048055">
    <property type="entry name" value="Cyclin-Q_first_cyclin_box"/>
</dbReference>
<reference evidence="1" key="1">
    <citation type="submission" date="2022-07" db="EMBL/GenBank/DDBJ databases">
        <title>Phylogenomic reconstructions and comparative analyses of Kickxellomycotina fungi.</title>
        <authorList>
            <person name="Reynolds N.K."/>
            <person name="Stajich J.E."/>
            <person name="Barry K."/>
            <person name="Grigoriev I.V."/>
            <person name="Crous P."/>
            <person name="Smith M.E."/>
        </authorList>
    </citation>
    <scope>NUCLEOTIDE SEQUENCE</scope>
    <source>
        <strain evidence="1">BCRC 34882</strain>
    </source>
</reference>
<protein>
    <recommendedName>
        <fullName evidence="3">Cyclin N-terminal domain-containing protein</fullName>
    </recommendedName>
</protein>
<gene>
    <name evidence="1" type="ORF">EDC05_002691</name>
</gene>
<dbReference type="Proteomes" id="UP001151295">
    <property type="component" value="Unassembled WGS sequence"/>
</dbReference>
<keyword evidence="2" id="KW-1185">Reference proteome</keyword>
<dbReference type="EMBL" id="JANBQD010000026">
    <property type="protein sequence ID" value="KAJ1992545.1"/>
    <property type="molecule type" value="Genomic_DNA"/>
</dbReference>
<proteinExistence type="predicted"/>
<evidence type="ECO:0000313" key="1">
    <source>
        <dbReference type="EMBL" id="KAJ1992545.1"/>
    </source>
</evidence>